<dbReference type="AlphaFoldDB" id="A0A1E5XVW0"/>
<dbReference type="InterPro" id="IPR016181">
    <property type="entry name" value="Acyl_CoA_acyltransferase"/>
</dbReference>
<name>A0A1E5XVW0_9HYPH</name>
<feature type="domain" description="N-acetyltransferase" evidence="1">
    <location>
        <begin position="1"/>
        <end position="136"/>
    </location>
</feature>
<evidence type="ECO:0000313" key="2">
    <source>
        <dbReference type="EMBL" id="OEO32725.1"/>
    </source>
</evidence>
<dbReference type="RefSeq" id="WP_069908115.1">
    <property type="nucleotide sequence ID" value="NZ_LAJE02000058.1"/>
</dbReference>
<dbReference type="CDD" id="cd04301">
    <property type="entry name" value="NAT_SF"/>
    <property type="match status" value="1"/>
</dbReference>
<evidence type="ECO:0000313" key="3">
    <source>
        <dbReference type="Proteomes" id="UP000095463"/>
    </source>
</evidence>
<dbReference type="PANTHER" id="PTHR43233">
    <property type="entry name" value="FAMILY N-ACETYLTRANSFERASE, PUTATIVE (AFU_ORTHOLOGUE AFUA_6G03350)-RELATED"/>
    <property type="match status" value="1"/>
</dbReference>
<evidence type="ECO:0000259" key="1">
    <source>
        <dbReference type="PROSITE" id="PS51186"/>
    </source>
</evidence>
<dbReference type="Proteomes" id="UP000095463">
    <property type="component" value="Unassembled WGS sequence"/>
</dbReference>
<dbReference type="Pfam" id="PF13508">
    <property type="entry name" value="Acetyltransf_7"/>
    <property type="match status" value="1"/>
</dbReference>
<sequence>MSDYQLIERIPTIEEYRELRRLSGLSGKSEEAAARGLPNTIHAVVIEHAGKTIGMGRVIGDGGTAYQVTDIAVLEAHRGKGLGKQIVAALVDWLKANAPPTAYVSLIADGPAKALYAQYGFAETAPKSVGMYLWVK</sequence>
<proteinExistence type="predicted"/>
<dbReference type="InterPro" id="IPR053144">
    <property type="entry name" value="Acetyltransferase_Butenolide"/>
</dbReference>
<comment type="caution">
    <text evidence="2">The sequence shown here is derived from an EMBL/GenBank/DDBJ whole genome shotgun (WGS) entry which is preliminary data.</text>
</comment>
<dbReference type="OrthoDB" id="9797456at2"/>
<protein>
    <recommendedName>
        <fullName evidence="1">N-acetyltransferase domain-containing protein</fullName>
    </recommendedName>
</protein>
<dbReference type="PROSITE" id="PS51186">
    <property type="entry name" value="GNAT"/>
    <property type="match status" value="1"/>
</dbReference>
<dbReference type="GO" id="GO:0016747">
    <property type="term" value="F:acyltransferase activity, transferring groups other than amino-acyl groups"/>
    <property type="evidence" value="ECO:0007669"/>
    <property type="project" value="InterPro"/>
</dbReference>
<organism evidence="2 3">
    <name type="scientific">Devosia insulae DS-56</name>
    <dbReference type="NCBI Taxonomy" id="1116389"/>
    <lineage>
        <taxon>Bacteria</taxon>
        <taxon>Pseudomonadati</taxon>
        <taxon>Pseudomonadota</taxon>
        <taxon>Alphaproteobacteria</taxon>
        <taxon>Hyphomicrobiales</taxon>
        <taxon>Devosiaceae</taxon>
        <taxon>Devosia</taxon>
    </lineage>
</organism>
<accession>A0A1E5XVW0</accession>
<dbReference type="SUPFAM" id="SSF55729">
    <property type="entry name" value="Acyl-CoA N-acyltransferases (Nat)"/>
    <property type="match status" value="1"/>
</dbReference>
<dbReference type="Gene3D" id="3.40.630.30">
    <property type="match status" value="1"/>
</dbReference>
<reference evidence="2 3" key="1">
    <citation type="journal article" date="2015" name="Genome Announc.">
        <title>Genome Assemblies of Three Soil-Associated Devosia species: D. insulae, D. limi, and D. soli.</title>
        <authorList>
            <person name="Hassan Y.I."/>
            <person name="Lepp D."/>
            <person name="Zhou T."/>
        </authorList>
    </citation>
    <scope>NUCLEOTIDE SEQUENCE [LARGE SCALE GENOMIC DNA]</scope>
    <source>
        <strain evidence="2 3">DS-56</strain>
    </source>
</reference>
<dbReference type="PANTHER" id="PTHR43233:SF1">
    <property type="entry name" value="FAMILY N-ACETYLTRANSFERASE, PUTATIVE (AFU_ORTHOLOGUE AFUA_6G03350)-RELATED"/>
    <property type="match status" value="1"/>
</dbReference>
<keyword evidence="3" id="KW-1185">Reference proteome</keyword>
<gene>
    <name evidence="2" type="ORF">VW23_010025</name>
</gene>
<dbReference type="EMBL" id="LAJE02000058">
    <property type="protein sequence ID" value="OEO32725.1"/>
    <property type="molecule type" value="Genomic_DNA"/>
</dbReference>
<dbReference type="InterPro" id="IPR000182">
    <property type="entry name" value="GNAT_dom"/>
</dbReference>